<protein>
    <submittedName>
        <fullName evidence="1">Uncharacterized protein</fullName>
    </submittedName>
</protein>
<accession>A0AAV6UFX6</accession>
<name>A0AAV6UFX6_9ARAC</name>
<organism evidence="1 2">
    <name type="scientific">Oedothorax gibbosus</name>
    <dbReference type="NCBI Taxonomy" id="931172"/>
    <lineage>
        <taxon>Eukaryota</taxon>
        <taxon>Metazoa</taxon>
        <taxon>Ecdysozoa</taxon>
        <taxon>Arthropoda</taxon>
        <taxon>Chelicerata</taxon>
        <taxon>Arachnida</taxon>
        <taxon>Araneae</taxon>
        <taxon>Araneomorphae</taxon>
        <taxon>Entelegynae</taxon>
        <taxon>Araneoidea</taxon>
        <taxon>Linyphiidae</taxon>
        <taxon>Erigoninae</taxon>
        <taxon>Oedothorax</taxon>
    </lineage>
</organism>
<dbReference type="AlphaFoldDB" id="A0AAV6UFX6"/>
<gene>
    <name evidence="1" type="ORF">JTE90_018479</name>
</gene>
<dbReference type="EMBL" id="JAFNEN010000456">
    <property type="protein sequence ID" value="KAG8182643.1"/>
    <property type="molecule type" value="Genomic_DNA"/>
</dbReference>
<evidence type="ECO:0000313" key="1">
    <source>
        <dbReference type="EMBL" id="KAG8182643.1"/>
    </source>
</evidence>
<sequence length="105" mass="11755">MKVGDGRTDRQNDYNTFHFLRSVEANIAVYSAIPFLGGIGLPASKSDPSPNQFPPRLTVQVHPHLVVSITDLARSLASIEEFSCLGLEGRELDWFIFWAEFVDTM</sequence>
<dbReference type="Proteomes" id="UP000827092">
    <property type="component" value="Unassembled WGS sequence"/>
</dbReference>
<evidence type="ECO:0000313" key="2">
    <source>
        <dbReference type="Proteomes" id="UP000827092"/>
    </source>
</evidence>
<proteinExistence type="predicted"/>
<keyword evidence="2" id="KW-1185">Reference proteome</keyword>
<comment type="caution">
    <text evidence="1">The sequence shown here is derived from an EMBL/GenBank/DDBJ whole genome shotgun (WGS) entry which is preliminary data.</text>
</comment>
<reference evidence="1 2" key="1">
    <citation type="journal article" date="2022" name="Nat. Ecol. Evol.">
        <title>A masculinizing supergene underlies an exaggerated male reproductive morph in a spider.</title>
        <authorList>
            <person name="Hendrickx F."/>
            <person name="De Corte Z."/>
            <person name="Sonet G."/>
            <person name="Van Belleghem S.M."/>
            <person name="Kostlbacher S."/>
            <person name="Vangestel C."/>
        </authorList>
    </citation>
    <scope>NUCLEOTIDE SEQUENCE [LARGE SCALE GENOMIC DNA]</scope>
    <source>
        <strain evidence="1">W744_W776</strain>
    </source>
</reference>